<feature type="compositionally biased region" description="Low complexity" evidence="1">
    <location>
        <begin position="1"/>
        <end position="12"/>
    </location>
</feature>
<name>A0AAV8WL82_9CUCU</name>
<dbReference type="EMBL" id="JANEYF010005748">
    <property type="protein sequence ID" value="KAJ8926991.1"/>
    <property type="molecule type" value="Genomic_DNA"/>
</dbReference>
<sequence length="155" mass="17046">MTTSALASLTATYTDSEGEEEGNDEQNQNEGIVTLKSPNDSNSDNKSNASSRPSSPATIRVTTRVAKLVSYHDDTIASDDEGEAEEDVPHQVIMMTDIDKKGEEQELDDDDGIMIPHEPSGHCSIELQEKIMKLYEKNAEPTIGYECCYTKEEGL</sequence>
<evidence type="ECO:0000256" key="1">
    <source>
        <dbReference type="SAM" id="MobiDB-lite"/>
    </source>
</evidence>
<reference evidence="2" key="1">
    <citation type="journal article" date="2023" name="Insect Mol. Biol.">
        <title>Genome sequencing provides insights into the evolution of gene families encoding plant cell wall-degrading enzymes in longhorned beetles.</title>
        <authorList>
            <person name="Shin N.R."/>
            <person name="Okamura Y."/>
            <person name="Kirsch R."/>
            <person name="Pauchet Y."/>
        </authorList>
    </citation>
    <scope>NUCLEOTIDE SEQUENCE</scope>
    <source>
        <strain evidence="2">RBIC_L_NR</strain>
    </source>
</reference>
<accession>A0AAV8WL82</accession>
<protein>
    <submittedName>
        <fullName evidence="2">Uncharacterized protein</fullName>
    </submittedName>
</protein>
<organism evidence="2 3">
    <name type="scientific">Rhamnusium bicolor</name>
    <dbReference type="NCBI Taxonomy" id="1586634"/>
    <lineage>
        <taxon>Eukaryota</taxon>
        <taxon>Metazoa</taxon>
        <taxon>Ecdysozoa</taxon>
        <taxon>Arthropoda</taxon>
        <taxon>Hexapoda</taxon>
        <taxon>Insecta</taxon>
        <taxon>Pterygota</taxon>
        <taxon>Neoptera</taxon>
        <taxon>Endopterygota</taxon>
        <taxon>Coleoptera</taxon>
        <taxon>Polyphaga</taxon>
        <taxon>Cucujiformia</taxon>
        <taxon>Chrysomeloidea</taxon>
        <taxon>Cerambycidae</taxon>
        <taxon>Lepturinae</taxon>
        <taxon>Rhagiini</taxon>
        <taxon>Rhamnusium</taxon>
    </lineage>
</organism>
<keyword evidence="3" id="KW-1185">Reference proteome</keyword>
<proteinExistence type="predicted"/>
<dbReference type="AlphaFoldDB" id="A0AAV8WL82"/>
<evidence type="ECO:0000313" key="2">
    <source>
        <dbReference type="EMBL" id="KAJ8926991.1"/>
    </source>
</evidence>
<feature type="region of interest" description="Disordered" evidence="1">
    <location>
        <begin position="1"/>
        <end position="60"/>
    </location>
</feature>
<gene>
    <name evidence="2" type="ORF">NQ314_020552</name>
</gene>
<comment type="caution">
    <text evidence="2">The sequence shown here is derived from an EMBL/GenBank/DDBJ whole genome shotgun (WGS) entry which is preliminary data.</text>
</comment>
<dbReference type="Proteomes" id="UP001162156">
    <property type="component" value="Unassembled WGS sequence"/>
</dbReference>
<feature type="compositionally biased region" description="Low complexity" evidence="1">
    <location>
        <begin position="25"/>
        <end position="51"/>
    </location>
</feature>
<evidence type="ECO:0000313" key="3">
    <source>
        <dbReference type="Proteomes" id="UP001162156"/>
    </source>
</evidence>